<dbReference type="Pfam" id="PF19560">
    <property type="entry name" value="DUF6082"/>
    <property type="match status" value="1"/>
</dbReference>
<feature type="transmembrane region" description="Helical" evidence="2">
    <location>
        <begin position="219"/>
        <end position="242"/>
    </location>
</feature>
<evidence type="ECO:0000313" key="3">
    <source>
        <dbReference type="EMBL" id="PSK95734.1"/>
    </source>
</evidence>
<feature type="region of interest" description="Disordered" evidence="1">
    <location>
        <begin position="193"/>
        <end position="212"/>
    </location>
</feature>
<evidence type="ECO:0000313" key="4">
    <source>
        <dbReference type="Proteomes" id="UP000240542"/>
    </source>
</evidence>
<sequence length="249" mass="26798">MTALHRQVPRSAAILALVFVAAASVALSPLALGLVDGDSGEWERMSLIGQTYGAVSALIAVFALAGIAATLVLQARENRRAVLESRRQAMNDLLRMAMDDPDLDVCWGPVPEPGDPRHRKQQLYLNMIVSQWQVAFETGAMPEERLRAIAEEMFSGAPGRAFWDRAGPKRMYRVGNDKQSRFSQILDEAYRAADEPAEPGPPGYRSPHSADRPGNGRGVLLAALLGGVAGVAIGASAVTAALRSVRRSR</sequence>
<organism evidence="3 4">
    <name type="scientific">Murinocardiopsis flavida</name>
    <dbReference type="NCBI Taxonomy" id="645275"/>
    <lineage>
        <taxon>Bacteria</taxon>
        <taxon>Bacillati</taxon>
        <taxon>Actinomycetota</taxon>
        <taxon>Actinomycetes</taxon>
        <taxon>Streptosporangiales</taxon>
        <taxon>Nocardiopsidaceae</taxon>
        <taxon>Murinocardiopsis</taxon>
    </lineage>
</organism>
<evidence type="ECO:0000256" key="2">
    <source>
        <dbReference type="SAM" id="Phobius"/>
    </source>
</evidence>
<accession>A0A2P8DET3</accession>
<dbReference type="InterPro" id="IPR045728">
    <property type="entry name" value="DUF6082"/>
</dbReference>
<name>A0A2P8DET3_9ACTN</name>
<reference evidence="3 4" key="1">
    <citation type="submission" date="2018-03" db="EMBL/GenBank/DDBJ databases">
        <title>Genomic Encyclopedia of Archaeal and Bacterial Type Strains, Phase II (KMG-II): from individual species to whole genera.</title>
        <authorList>
            <person name="Goeker M."/>
        </authorList>
    </citation>
    <scope>NUCLEOTIDE SEQUENCE [LARGE SCALE GENOMIC DNA]</scope>
    <source>
        <strain evidence="3 4">DSM 45312</strain>
    </source>
</reference>
<feature type="transmembrane region" description="Helical" evidence="2">
    <location>
        <begin position="12"/>
        <end position="32"/>
    </location>
</feature>
<protein>
    <submittedName>
        <fullName evidence="3">Uncharacterized protein</fullName>
    </submittedName>
</protein>
<comment type="caution">
    <text evidence="3">The sequence shown here is derived from an EMBL/GenBank/DDBJ whole genome shotgun (WGS) entry which is preliminary data.</text>
</comment>
<gene>
    <name evidence="3" type="ORF">CLV63_114167</name>
</gene>
<evidence type="ECO:0000256" key="1">
    <source>
        <dbReference type="SAM" id="MobiDB-lite"/>
    </source>
</evidence>
<dbReference type="Proteomes" id="UP000240542">
    <property type="component" value="Unassembled WGS sequence"/>
</dbReference>
<feature type="transmembrane region" description="Helical" evidence="2">
    <location>
        <begin position="52"/>
        <end position="73"/>
    </location>
</feature>
<keyword evidence="2" id="KW-1133">Transmembrane helix</keyword>
<keyword evidence="2" id="KW-0472">Membrane</keyword>
<keyword evidence="2" id="KW-0812">Transmembrane</keyword>
<proteinExistence type="predicted"/>
<dbReference type="EMBL" id="PYGA01000014">
    <property type="protein sequence ID" value="PSK95734.1"/>
    <property type="molecule type" value="Genomic_DNA"/>
</dbReference>
<keyword evidence="4" id="KW-1185">Reference proteome</keyword>
<dbReference type="AlphaFoldDB" id="A0A2P8DET3"/>